<dbReference type="GO" id="GO:0016460">
    <property type="term" value="C:myosin II complex"/>
    <property type="evidence" value="ECO:0007669"/>
    <property type="project" value="TreeGrafter"/>
</dbReference>
<dbReference type="PANTHER" id="PTHR23048">
    <property type="entry name" value="MYOSIN LIGHT CHAIN 1, 3"/>
    <property type="match status" value="1"/>
</dbReference>
<dbReference type="EnsemblMetazoa" id="OVOC8478.1">
    <property type="protein sequence ID" value="OVOC8478.1"/>
    <property type="gene ID" value="WBGene00245287"/>
</dbReference>
<name>A0A8R1U0K3_ONCVO</name>
<dbReference type="PANTHER" id="PTHR23048:SF59">
    <property type="entry name" value="EF-HAND SUPERFAMILY PROTEIN"/>
    <property type="match status" value="1"/>
</dbReference>
<dbReference type="CDD" id="cd00051">
    <property type="entry name" value="EFh"/>
    <property type="match status" value="1"/>
</dbReference>
<keyword evidence="1" id="KW-0677">Repeat</keyword>
<evidence type="ECO:0000256" key="2">
    <source>
        <dbReference type="ARBA" id="ARBA00022837"/>
    </source>
</evidence>
<dbReference type="GO" id="GO:0005509">
    <property type="term" value="F:calcium ion binding"/>
    <property type="evidence" value="ECO:0007669"/>
    <property type="project" value="InterPro"/>
</dbReference>
<dbReference type="InterPro" id="IPR050230">
    <property type="entry name" value="CALM/Myosin/TropC-like"/>
</dbReference>
<dbReference type="OMA" id="YMDVDEL"/>
<dbReference type="AlphaFoldDB" id="A0A8R1U0K3"/>
<dbReference type="InterPro" id="IPR011992">
    <property type="entry name" value="EF-hand-dom_pair"/>
</dbReference>
<dbReference type="InterPro" id="IPR002048">
    <property type="entry name" value="EF_hand_dom"/>
</dbReference>
<dbReference type="SUPFAM" id="SSF47473">
    <property type="entry name" value="EF-hand"/>
    <property type="match status" value="1"/>
</dbReference>
<dbReference type="Gene3D" id="1.10.238.10">
    <property type="entry name" value="EF-hand"/>
    <property type="match status" value="2"/>
</dbReference>
<dbReference type="SMART" id="SM00054">
    <property type="entry name" value="EFh"/>
    <property type="match status" value="3"/>
</dbReference>
<evidence type="ECO:0000313" key="4">
    <source>
        <dbReference type="EnsemblMetazoa" id="OVOC8478.1"/>
    </source>
</evidence>
<proteinExistence type="predicted"/>
<protein>
    <recommendedName>
        <fullName evidence="3">EF-hand domain-containing protein</fullName>
    </recommendedName>
</protein>
<organism evidence="4 5">
    <name type="scientific">Onchocerca volvulus</name>
    <dbReference type="NCBI Taxonomy" id="6282"/>
    <lineage>
        <taxon>Eukaryota</taxon>
        <taxon>Metazoa</taxon>
        <taxon>Ecdysozoa</taxon>
        <taxon>Nematoda</taxon>
        <taxon>Chromadorea</taxon>
        <taxon>Rhabditida</taxon>
        <taxon>Spirurina</taxon>
        <taxon>Spiruromorpha</taxon>
        <taxon>Filarioidea</taxon>
        <taxon>Onchocercidae</taxon>
        <taxon>Onchocerca</taxon>
    </lineage>
</organism>
<reference evidence="4" key="2">
    <citation type="submission" date="2022-06" db="UniProtKB">
        <authorList>
            <consortium name="EnsemblMetazoa"/>
        </authorList>
    </citation>
    <scope>IDENTIFICATION</scope>
</reference>
<dbReference type="PROSITE" id="PS50222">
    <property type="entry name" value="EF_HAND_2"/>
    <property type="match status" value="3"/>
</dbReference>
<dbReference type="Pfam" id="PF13499">
    <property type="entry name" value="EF-hand_7"/>
    <property type="match status" value="1"/>
</dbReference>
<keyword evidence="2" id="KW-0106">Calcium</keyword>
<dbReference type="Proteomes" id="UP000024404">
    <property type="component" value="Unassembled WGS sequence"/>
</dbReference>
<feature type="domain" description="EF-hand" evidence="3">
    <location>
        <begin position="109"/>
        <end position="144"/>
    </location>
</feature>
<feature type="domain" description="EF-hand" evidence="3">
    <location>
        <begin position="33"/>
        <end position="68"/>
    </location>
</feature>
<sequence length="180" mass="20441">MRNTNRDQLVVISMANVDSLQCAATSQRTISEYSRRELQEAFSKCDPEGTGATSIKNLKTILRSLGFEPRNDEIRILTAKIEENGKQQKDEVTFEELSDLLSEKLDERNGISEMHAAFELFDCDLKGYITIDDLRRVAEELGETIAEDQLKEMILEADTRGNGNVCENDFYAVMKKTSLY</sequence>
<evidence type="ECO:0000256" key="1">
    <source>
        <dbReference type="ARBA" id="ARBA00022737"/>
    </source>
</evidence>
<accession>A0A8R1U0K3</accession>
<reference evidence="5" key="1">
    <citation type="submission" date="2013-10" db="EMBL/GenBank/DDBJ databases">
        <title>Genome sequencing of Onchocerca volvulus.</title>
        <authorList>
            <person name="Cotton J."/>
            <person name="Tsai J."/>
            <person name="Stanley E."/>
            <person name="Tracey A."/>
            <person name="Holroyd N."/>
            <person name="Lustigman S."/>
            <person name="Berriman M."/>
        </authorList>
    </citation>
    <scope>NUCLEOTIDE SEQUENCE</scope>
</reference>
<evidence type="ECO:0000313" key="5">
    <source>
        <dbReference type="Proteomes" id="UP000024404"/>
    </source>
</evidence>
<evidence type="ECO:0000259" key="3">
    <source>
        <dbReference type="PROSITE" id="PS50222"/>
    </source>
</evidence>
<keyword evidence="5" id="KW-1185">Reference proteome</keyword>
<dbReference type="EMBL" id="CMVM020000248">
    <property type="status" value="NOT_ANNOTATED_CDS"/>
    <property type="molecule type" value="Genomic_DNA"/>
</dbReference>
<feature type="domain" description="EF-hand" evidence="3">
    <location>
        <begin position="145"/>
        <end position="180"/>
    </location>
</feature>